<feature type="transmembrane region" description="Helical" evidence="8">
    <location>
        <begin position="12"/>
        <end position="31"/>
    </location>
</feature>
<evidence type="ECO:0000313" key="12">
    <source>
        <dbReference type="Proteomes" id="UP000094849"/>
    </source>
</evidence>
<dbReference type="OrthoDB" id="2489132at2"/>
<dbReference type="InterPro" id="IPR004090">
    <property type="entry name" value="Chemotax_Me-accpt_rcpt"/>
</dbReference>
<dbReference type="PROSITE" id="PS50111">
    <property type="entry name" value="CHEMOTAXIS_TRANSDUC_2"/>
    <property type="match status" value="1"/>
</dbReference>
<keyword evidence="2 8" id="KW-0812">Transmembrane</keyword>
<dbReference type="FunFam" id="1.10.287.950:FF:000001">
    <property type="entry name" value="Methyl-accepting chemotaxis sensory transducer"/>
    <property type="match status" value="1"/>
</dbReference>
<gene>
    <name evidence="11" type="ORF">A3196_08445</name>
</gene>
<evidence type="ECO:0000313" key="11">
    <source>
        <dbReference type="EMBL" id="ODB96782.1"/>
    </source>
</evidence>
<dbReference type="SUPFAM" id="SSF58104">
    <property type="entry name" value="Methyl-accepting chemotaxis protein (MCP) signaling domain"/>
    <property type="match status" value="1"/>
</dbReference>
<dbReference type="SMART" id="SM00304">
    <property type="entry name" value="HAMP"/>
    <property type="match status" value="1"/>
</dbReference>
<dbReference type="GO" id="GO:0004888">
    <property type="term" value="F:transmembrane signaling receptor activity"/>
    <property type="evidence" value="ECO:0007669"/>
    <property type="project" value="InterPro"/>
</dbReference>
<dbReference type="Pfam" id="PF00015">
    <property type="entry name" value="MCPsignal"/>
    <property type="match status" value="1"/>
</dbReference>
<protein>
    <recommendedName>
        <fullName evidence="13">Chemotaxis protein</fullName>
    </recommendedName>
</protein>
<evidence type="ECO:0000256" key="4">
    <source>
        <dbReference type="ARBA" id="ARBA00023136"/>
    </source>
</evidence>
<evidence type="ECO:0000256" key="5">
    <source>
        <dbReference type="ARBA" id="ARBA00023224"/>
    </source>
</evidence>
<evidence type="ECO:0000256" key="7">
    <source>
        <dbReference type="PROSITE-ProRule" id="PRU00284"/>
    </source>
</evidence>
<evidence type="ECO:0000256" key="1">
    <source>
        <dbReference type="ARBA" id="ARBA00004141"/>
    </source>
</evidence>
<keyword evidence="5 7" id="KW-0807">Transducer</keyword>
<dbReference type="SMART" id="SM00283">
    <property type="entry name" value="MA"/>
    <property type="match status" value="1"/>
</dbReference>
<dbReference type="Proteomes" id="UP000094849">
    <property type="component" value="Unassembled WGS sequence"/>
</dbReference>
<comment type="caution">
    <text evidence="11">The sequence shown here is derived from an EMBL/GenBank/DDBJ whole genome shotgun (WGS) entry which is preliminary data.</text>
</comment>
<organism evidence="11 12">
    <name type="scientific">Candidatus Thiodiazotropha endoloripes</name>
    <dbReference type="NCBI Taxonomy" id="1818881"/>
    <lineage>
        <taxon>Bacteria</taxon>
        <taxon>Pseudomonadati</taxon>
        <taxon>Pseudomonadota</taxon>
        <taxon>Gammaproteobacteria</taxon>
        <taxon>Chromatiales</taxon>
        <taxon>Sedimenticolaceae</taxon>
        <taxon>Candidatus Thiodiazotropha</taxon>
    </lineage>
</organism>
<evidence type="ECO:0000256" key="3">
    <source>
        <dbReference type="ARBA" id="ARBA00022989"/>
    </source>
</evidence>
<dbReference type="CDD" id="cd06225">
    <property type="entry name" value="HAMP"/>
    <property type="match status" value="1"/>
</dbReference>
<dbReference type="GO" id="GO:0016020">
    <property type="term" value="C:membrane"/>
    <property type="evidence" value="ECO:0007669"/>
    <property type="project" value="UniProtKB-SubCell"/>
</dbReference>
<evidence type="ECO:0000256" key="2">
    <source>
        <dbReference type="ARBA" id="ARBA00022692"/>
    </source>
</evidence>
<feature type="domain" description="HAMP" evidence="10">
    <location>
        <begin position="205"/>
        <end position="258"/>
    </location>
</feature>
<feature type="transmembrane region" description="Helical" evidence="8">
    <location>
        <begin position="181"/>
        <end position="203"/>
    </location>
</feature>
<dbReference type="GO" id="GO:0006935">
    <property type="term" value="P:chemotaxis"/>
    <property type="evidence" value="ECO:0007669"/>
    <property type="project" value="InterPro"/>
</dbReference>
<dbReference type="InterPro" id="IPR003660">
    <property type="entry name" value="HAMP_dom"/>
</dbReference>
<keyword evidence="3 8" id="KW-1133">Transmembrane helix</keyword>
<dbReference type="Gene3D" id="1.10.287.950">
    <property type="entry name" value="Methyl-accepting chemotaxis protein"/>
    <property type="match status" value="1"/>
</dbReference>
<keyword evidence="12" id="KW-1185">Reference proteome</keyword>
<dbReference type="CDD" id="cd11386">
    <property type="entry name" value="MCP_signal"/>
    <property type="match status" value="1"/>
</dbReference>
<reference evidence="11 12" key="1">
    <citation type="submission" date="2016-03" db="EMBL/GenBank/DDBJ databases">
        <title>Chemosynthetic sulphur-oxidizing symbionts of marine invertebrate animals are capable of nitrogen fixation.</title>
        <authorList>
            <person name="Petersen J.M."/>
            <person name="Kemper A."/>
            <person name="Gruber-Vodicka H."/>
            <person name="Cardini U."/>
            <person name="Geest Mvander."/>
            <person name="Kleiner M."/>
            <person name="Bulgheresi S."/>
            <person name="Fussmann M."/>
            <person name="Herbold C."/>
            <person name="Seah B.K.B."/>
            <person name="Antony C.Paul."/>
            <person name="Liu D."/>
            <person name="Belitz A."/>
            <person name="Weber M."/>
        </authorList>
    </citation>
    <scope>NUCLEOTIDE SEQUENCE [LARGE SCALE GENOMIC DNA]</scope>
    <source>
        <strain evidence="11">G_D</strain>
    </source>
</reference>
<dbReference type="Gene3D" id="3.30.450.290">
    <property type="match status" value="1"/>
</dbReference>
<evidence type="ECO:0000259" key="10">
    <source>
        <dbReference type="PROSITE" id="PS50885"/>
    </source>
</evidence>
<comment type="subcellular location">
    <subcellularLocation>
        <location evidence="1">Membrane</location>
        <topology evidence="1">Multi-pass membrane protein</topology>
    </subcellularLocation>
</comment>
<evidence type="ECO:0000259" key="9">
    <source>
        <dbReference type="PROSITE" id="PS50111"/>
    </source>
</evidence>
<proteinExistence type="inferred from homology"/>
<dbReference type="Pfam" id="PF00672">
    <property type="entry name" value="HAMP"/>
    <property type="match status" value="1"/>
</dbReference>
<evidence type="ECO:0000256" key="8">
    <source>
        <dbReference type="SAM" id="Phobius"/>
    </source>
</evidence>
<dbReference type="RefSeq" id="WP_069013894.1">
    <property type="nucleotide sequence ID" value="NZ_LVJY01000003.1"/>
</dbReference>
<dbReference type="GO" id="GO:0007165">
    <property type="term" value="P:signal transduction"/>
    <property type="evidence" value="ECO:0007669"/>
    <property type="project" value="UniProtKB-KW"/>
</dbReference>
<dbReference type="PANTHER" id="PTHR32089:SF119">
    <property type="entry name" value="METHYL-ACCEPTING CHEMOTAXIS PROTEIN CTPL"/>
    <property type="match status" value="1"/>
</dbReference>
<dbReference type="AlphaFoldDB" id="A0A1E2UQF7"/>
<dbReference type="PROSITE" id="PS50885">
    <property type="entry name" value="HAMP"/>
    <property type="match status" value="1"/>
</dbReference>
<keyword evidence="4 8" id="KW-0472">Membrane</keyword>
<accession>A0A1E2UQF7</accession>
<sequence length="535" mass="57960">MGKYISVQWKIVAPMALIFILIMSVVTIYSAQQQKDRLLRLSEHQIFDVLHGYLDSMNAMMFTGTMGNREMLREKISKRDGVLEVRMLRAEAINKTFGAGFDHEKPMDDLDRRALAGEQIIEVKEVKGERILTIIEPFPAVADRNGTNCLTCHQVPEGTVLGAGRLTFSMGSRDRAIDHELLISAGINFLVLLAGLFVIAMIVRKVVIKPLYGLKKTMDQVGANSDLRPRVPAGANDEFREVGQAVNSMLDQFQPTINDLANTMDGLASSAERLAQVTKVTRDGVDEQEKETGQLTVAIGELTVAAERVAENAAGAEQAAVEAKTNANAGGEVVSQVSNSIVSLAKRIDDASDVVKRLAEGTQNIGQVSESITAIAEQTNLLALNAAIEAARAGEQGRGFAVVADEVRNLAQRTQEATHEIQEIIEQLISSSEQAVKVMGTSKQEADQSVADSSRAGEALQQISGAVEMISEMNAQISTAAQEQTSVASEINKNIIAINEVSHQTAEGTCRTLKESEEVAQISQKLDKMVNQFKV</sequence>
<evidence type="ECO:0008006" key="13">
    <source>
        <dbReference type="Google" id="ProtNLM"/>
    </source>
</evidence>
<evidence type="ECO:0000256" key="6">
    <source>
        <dbReference type="ARBA" id="ARBA00029447"/>
    </source>
</evidence>
<name>A0A1E2UQF7_9GAMM</name>
<dbReference type="EMBL" id="LVJZ01000003">
    <property type="protein sequence ID" value="ODB96782.1"/>
    <property type="molecule type" value="Genomic_DNA"/>
</dbReference>
<dbReference type="InterPro" id="IPR004089">
    <property type="entry name" value="MCPsignal_dom"/>
</dbReference>
<feature type="domain" description="Methyl-accepting transducer" evidence="9">
    <location>
        <begin position="263"/>
        <end position="499"/>
    </location>
</feature>
<dbReference type="STRING" id="1818881.A3196_08445"/>
<comment type="similarity">
    <text evidence="6">Belongs to the methyl-accepting chemotaxis (MCP) protein family.</text>
</comment>
<dbReference type="PRINTS" id="PR00260">
    <property type="entry name" value="CHEMTRNSDUCR"/>
</dbReference>
<dbReference type="PANTHER" id="PTHR32089">
    <property type="entry name" value="METHYL-ACCEPTING CHEMOTAXIS PROTEIN MCPB"/>
    <property type="match status" value="1"/>
</dbReference>